<name>A0AAU9Y356_9CNID</name>
<dbReference type="AlphaFoldDB" id="A0AAU9Y356"/>
<protein>
    <submittedName>
        <fullName evidence="1">Uncharacterized protein</fullName>
    </submittedName>
</protein>
<keyword evidence="2" id="KW-1185">Reference proteome</keyword>
<gene>
    <name evidence="1" type="ORF">PMEA_00007075</name>
</gene>
<dbReference type="Proteomes" id="UP001159428">
    <property type="component" value="Unassembled WGS sequence"/>
</dbReference>
<organism evidence="1 2">
    <name type="scientific">Pocillopora meandrina</name>
    <dbReference type="NCBI Taxonomy" id="46732"/>
    <lineage>
        <taxon>Eukaryota</taxon>
        <taxon>Metazoa</taxon>
        <taxon>Cnidaria</taxon>
        <taxon>Anthozoa</taxon>
        <taxon>Hexacorallia</taxon>
        <taxon>Scleractinia</taxon>
        <taxon>Astrocoeniina</taxon>
        <taxon>Pocilloporidae</taxon>
        <taxon>Pocillopora</taxon>
    </lineage>
</organism>
<accession>A0AAU9Y356</accession>
<evidence type="ECO:0000313" key="1">
    <source>
        <dbReference type="EMBL" id="CAH3167330.1"/>
    </source>
</evidence>
<evidence type="ECO:0000313" key="2">
    <source>
        <dbReference type="Proteomes" id="UP001159428"/>
    </source>
</evidence>
<dbReference type="EMBL" id="CALNXJ010000153">
    <property type="protein sequence ID" value="CAH3167330.1"/>
    <property type="molecule type" value="Genomic_DNA"/>
</dbReference>
<feature type="non-terminal residue" evidence="1">
    <location>
        <position position="1"/>
    </location>
</feature>
<reference evidence="1 2" key="1">
    <citation type="submission" date="2022-05" db="EMBL/GenBank/DDBJ databases">
        <authorList>
            <consortium name="Genoscope - CEA"/>
            <person name="William W."/>
        </authorList>
    </citation>
    <scope>NUCLEOTIDE SEQUENCE [LARGE SCALE GENOMIC DNA]</scope>
</reference>
<sequence length="139" mass="16451">SNQFPELAIYVETEIKVIEHELLSLHKVMVKLELEMKEAMDTEDCEAEFESLSLDWLALNKFRSELDERKQDLLTLLNESLSFVSVVFSSRQQNRKECLKFLRQDLKYLFEVKGWKKTRGHKDQEKNVLDLILKLTNMA</sequence>
<proteinExistence type="predicted"/>
<comment type="caution">
    <text evidence="1">The sequence shown here is derived from an EMBL/GenBank/DDBJ whole genome shotgun (WGS) entry which is preliminary data.</text>
</comment>